<evidence type="ECO:0000256" key="2">
    <source>
        <dbReference type="ARBA" id="ARBA00008601"/>
    </source>
</evidence>
<dbReference type="GeneTree" id="ENSGT00940000159529"/>
<dbReference type="EC" id="3.1.3.48" evidence="10"/>
<evidence type="ECO:0000259" key="14">
    <source>
        <dbReference type="PROSITE" id="PS50206"/>
    </source>
</evidence>
<dbReference type="SMART" id="SM00195">
    <property type="entry name" value="DSPc"/>
    <property type="match status" value="1"/>
</dbReference>
<dbReference type="Pfam" id="PF00581">
    <property type="entry name" value="Rhodanese"/>
    <property type="match status" value="1"/>
</dbReference>
<dbReference type="CDD" id="cd01446">
    <property type="entry name" value="DSP_MapKP"/>
    <property type="match status" value="1"/>
</dbReference>
<dbReference type="InterPro" id="IPR020422">
    <property type="entry name" value="TYR_PHOSPHATASE_DUAL_dom"/>
</dbReference>
<evidence type="ECO:0000256" key="8">
    <source>
        <dbReference type="ARBA" id="ARBA00051722"/>
    </source>
</evidence>
<dbReference type="PRINTS" id="PR01908">
    <property type="entry name" value="ADSPHPHTASE"/>
</dbReference>
<dbReference type="PROSITE" id="PS50206">
    <property type="entry name" value="RHODANESE_3"/>
    <property type="match status" value="1"/>
</dbReference>
<keyword evidence="5" id="KW-0539">Nucleus</keyword>
<dbReference type="EC" id="3.1.3.16" evidence="10"/>
<evidence type="ECO:0000259" key="12">
    <source>
        <dbReference type="PROSITE" id="PS50054"/>
    </source>
</evidence>
<feature type="domain" description="Tyrosine specific protein phosphatases" evidence="13">
    <location>
        <begin position="220"/>
        <end position="277"/>
    </location>
</feature>
<evidence type="ECO:0000256" key="5">
    <source>
        <dbReference type="ARBA" id="ARBA00023242"/>
    </source>
</evidence>
<evidence type="ECO:0000256" key="10">
    <source>
        <dbReference type="PIRNR" id="PIRNR000939"/>
    </source>
</evidence>
<dbReference type="PANTHER" id="PTHR10159">
    <property type="entry name" value="DUAL SPECIFICITY PROTEIN PHOSPHATASE"/>
    <property type="match status" value="1"/>
</dbReference>
<feature type="domain" description="Tyrosine-protein phosphatase" evidence="12">
    <location>
        <begin position="158"/>
        <end position="299"/>
    </location>
</feature>
<dbReference type="InterPro" id="IPR008343">
    <property type="entry name" value="MKP"/>
</dbReference>
<dbReference type="InterPro" id="IPR029021">
    <property type="entry name" value="Prot-tyrosine_phosphatase-like"/>
</dbReference>
<dbReference type="SUPFAM" id="SSF52821">
    <property type="entry name" value="Rhodanese/Cell cycle control phosphatase"/>
    <property type="match status" value="1"/>
</dbReference>
<dbReference type="InterPro" id="IPR016130">
    <property type="entry name" value="Tyr_Pase_AS"/>
</dbReference>
<dbReference type="InterPro" id="IPR036873">
    <property type="entry name" value="Rhodanese-like_dom_sf"/>
</dbReference>
<dbReference type="FunFam" id="3.40.250.10:FF:000023">
    <property type="entry name" value="Dual specificity protein phosphatase"/>
    <property type="match status" value="1"/>
</dbReference>
<dbReference type="Pfam" id="PF00782">
    <property type="entry name" value="DSPc"/>
    <property type="match status" value="1"/>
</dbReference>
<dbReference type="SMART" id="SM00404">
    <property type="entry name" value="PTPc_motif"/>
    <property type="match status" value="1"/>
</dbReference>
<evidence type="ECO:0000256" key="1">
    <source>
        <dbReference type="ARBA" id="ARBA00004123"/>
    </source>
</evidence>
<sequence>MKVSSVDCRRLRKIIRKESGSCLVVDCRPYLSFTNSNIKGSVNVNLNSVVVRRSRGGPVPLHFVIPDESSLLRLREGSISAIVALDDRTSHWQKLKKDSVAQIVINTLAHLASGTNICFLKGGYENFNSQYPELCTEKRVNSNSEKLSHRKPDYDQGKPVEILPFLYLGSAYHASRQDYLSDLHITALLNVSRRDQQPAKGHYDYKWIPVEDSHMADISSHFQEAIDFIDHVKQSGGKVLVHCEAGISRSPTICMAYIMRTQQLRLDEAFDIIKQRRAVISPNFSFMGQLLQFESEVLSMAPVHATTPEPATPCAQESASFFANDFNTKNFEPSVFTLPTSCLQSPVHLQFKLSPITALP</sequence>
<comment type="similarity">
    <text evidence="2 10">Belongs to the protein-tyrosine phosphatase family. Non-receptor class dual specificity subfamily.</text>
</comment>
<feature type="active site" description="Phosphocysteine intermediate" evidence="11">
    <location>
        <position position="243"/>
    </location>
</feature>
<dbReference type="Ensembl" id="ENSCLMT00005001460.1">
    <property type="protein sequence ID" value="ENSCLMP00005001370.1"/>
    <property type="gene ID" value="ENSCLMG00005000772.1"/>
</dbReference>
<evidence type="ECO:0000256" key="11">
    <source>
        <dbReference type="PIRSR" id="PIRSR000939-1"/>
    </source>
</evidence>
<evidence type="ECO:0000313" key="16">
    <source>
        <dbReference type="Proteomes" id="UP000694565"/>
    </source>
</evidence>
<evidence type="ECO:0000256" key="3">
    <source>
        <dbReference type="ARBA" id="ARBA00022801"/>
    </source>
</evidence>
<dbReference type="PIRSF" id="PIRSF000939">
    <property type="entry name" value="MAPK_Ptase"/>
    <property type="match status" value="1"/>
</dbReference>
<comment type="function">
    <text evidence="9">Dual specificity protein phosphatase; active with phosphotyrosine, phosphoserine and phosphothreonine residues. The highest relative activity is toward ERK1.</text>
</comment>
<proteinExistence type="inferred from homology"/>
<dbReference type="GO" id="GO:0001706">
    <property type="term" value="P:endoderm formation"/>
    <property type="evidence" value="ECO:0007669"/>
    <property type="project" value="TreeGrafter"/>
</dbReference>
<dbReference type="GO" id="GO:0043409">
    <property type="term" value="P:negative regulation of MAPK cascade"/>
    <property type="evidence" value="ECO:0007669"/>
    <property type="project" value="TreeGrafter"/>
</dbReference>
<keyword evidence="3 10" id="KW-0378">Hydrolase</keyword>
<dbReference type="SUPFAM" id="SSF52799">
    <property type="entry name" value="(Phosphotyrosine protein) phosphatases II"/>
    <property type="match status" value="1"/>
</dbReference>
<comment type="catalytic activity">
    <reaction evidence="8 10">
        <text>O-phospho-L-tyrosyl-[protein] + H2O = L-tyrosyl-[protein] + phosphate</text>
        <dbReference type="Rhea" id="RHEA:10684"/>
        <dbReference type="Rhea" id="RHEA-COMP:10136"/>
        <dbReference type="Rhea" id="RHEA-COMP:20101"/>
        <dbReference type="ChEBI" id="CHEBI:15377"/>
        <dbReference type="ChEBI" id="CHEBI:43474"/>
        <dbReference type="ChEBI" id="CHEBI:46858"/>
        <dbReference type="ChEBI" id="CHEBI:61978"/>
        <dbReference type="EC" id="3.1.3.48"/>
    </reaction>
</comment>
<dbReference type="InterPro" id="IPR001763">
    <property type="entry name" value="Rhodanese-like_dom"/>
</dbReference>
<dbReference type="PROSITE" id="PS00383">
    <property type="entry name" value="TYR_PHOSPHATASE_1"/>
    <property type="match status" value="1"/>
</dbReference>
<comment type="catalytic activity">
    <reaction evidence="7 10">
        <text>O-phospho-L-threonyl-[protein] + H2O = L-threonyl-[protein] + phosphate</text>
        <dbReference type="Rhea" id="RHEA:47004"/>
        <dbReference type="Rhea" id="RHEA-COMP:11060"/>
        <dbReference type="Rhea" id="RHEA-COMP:11605"/>
        <dbReference type="ChEBI" id="CHEBI:15377"/>
        <dbReference type="ChEBI" id="CHEBI:30013"/>
        <dbReference type="ChEBI" id="CHEBI:43474"/>
        <dbReference type="ChEBI" id="CHEBI:61977"/>
        <dbReference type="EC" id="3.1.3.16"/>
    </reaction>
</comment>
<dbReference type="PANTHER" id="PTHR10159:SF40">
    <property type="entry name" value="DUAL SPECIFICITY PROTEIN PHOSPHATASE 5"/>
    <property type="match status" value="1"/>
</dbReference>
<name>A0A8C2WA27_CYCLU</name>
<dbReference type="PROSITE" id="PS50056">
    <property type="entry name" value="TYR_PHOSPHATASE_2"/>
    <property type="match status" value="1"/>
</dbReference>
<accession>A0A8C2WA27</accession>
<protein>
    <recommendedName>
        <fullName evidence="10">Dual specificity protein phosphatase</fullName>
        <ecNumber evidence="10">3.1.3.16</ecNumber>
        <ecNumber evidence="10">3.1.3.48</ecNumber>
    </recommendedName>
</protein>
<dbReference type="SMART" id="SM00450">
    <property type="entry name" value="RHOD"/>
    <property type="match status" value="1"/>
</dbReference>
<evidence type="ECO:0000256" key="4">
    <source>
        <dbReference type="ARBA" id="ARBA00022912"/>
    </source>
</evidence>
<comment type="catalytic activity">
    <reaction evidence="6">
        <text>O-phospho-L-seryl-[protein] + H2O = L-seryl-[protein] + phosphate</text>
        <dbReference type="Rhea" id="RHEA:20629"/>
        <dbReference type="Rhea" id="RHEA-COMP:9863"/>
        <dbReference type="Rhea" id="RHEA-COMP:11604"/>
        <dbReference type="ChEBI" id="CHEBI:15377"/>
        <dbReference type="ChEBI" id="CHEBI:29999"/>
        <dbReference type="ChEBI" id="CHEBI:43474"/>
        <dbReference type="ChEBI" id="CHEBI:83421"/>
        <dbReference type="EC" id="3.1.3.16"/>
    </reaction>
</comment>
<dbReference type="InterPro" id="IPR003595">
    <property type="entry name" value="Tyr_Pase_cat"/>
</dbReference>
<keyword evidence="16" id="KW-1185">Reference proteome</keyword>
<reference evidence="15" key="2">
    <citation type="submission" date="2025-09" db="UniProtKB">
        <authorList>
            <consortium name="Ensembl"/>
        </authorList>
    </citation>
    <scope>IDENTIFICATION</scope>
</reference>
<dbReference type="InterPro" id="IPR000340">
    <property type="entry name" value="Dual-sp_phosphatase_cat-dom"/>
</dbReference>
<dbReference type="GO" id="GO:0004725">
    <property type="term" value="F:protein tyrosine phosphatase activity"/>
    <property type="evidence" value="ECO:0007669"/>
    <property type="project" value="UniProtKB-EC"/>
</dbReference>
<evidence type="ECO:0000256" key="6">
    <source>
        <dbReference type="ARBA" id="ARBA00047761"/>
    </source>
</evidence>
<dbReference type="InterPro" id="IPR000387">
    <property type="entry name" value="Tyr_Pase_dom"/>
</dbReference>
<dbReference type="GO" id="GO:0005737">
    <property type="term" value="C:cytoplasm"/>
    <property type="evidence" value="ECO:0007669"/>
    <property type="project" value="TreeGrafter"/>
</dbReference>
<keyword evidence="4 10" id="KW-0904">Protein phosphatase</keyword>
<dbReference type="GO" id="GO:0004722">
    <property type="term" value="F:protein serine/threonine phosphatase activity"/>
    <property type="evidence" value="ECO:0007669"/>
    <property type="project" value="UniProtKB-EC"/>
</dbReference>
<dbReference type="PRINTS" id="PR01764">
    <property type="entry name" value="MAPKPHPHTASE"/>
</dbReference>
<dbReference type="Proteomes" id="UP000694565">
    <property type="component" value="Unplaced"/>
</dbReference>
<dbReference type="AlphaFoldDB" id="A0A8C2WA27"/>
<evidence type="ECO:0000256" key="9">
    <source>
        <dbReference type="ARBA" id="ARBA00059492"/>
    </source>
</evidence>
<organism evidence="15 16">
    <name type="scientific">Cyclopterus lumpus</name>
    <name type="common">Lumpsucker</name>
    <dbReference type="NCBI Taxonomy" id="8103"/>
    <lineage>
        <taxon>Eukaryota</taxon>
        <taxon>Metazoa</taxon>
        <taxon>Chordata</taxon>
        <taxon>Craniata</taxon>
        <taxon>Vertebrata</taxon>
        <taxon>Euteleostomi</taxon>
        <taxon>Actinopterygii</taxon>
        <taxon>Neopterygii</taxon>
        <taxon>Teleostei</taxon>
        <taxon>Neoteleostei</taxon>
        <taxon>Acanthomorphata</taxon>
        <taxon>Eupercaria</taxon>
        <taxon>Perciformes</taxon>
        <taxon>Cottioidei</taxon>
        <taxon>Cottales</taxon>
        <taxon>Cyclopteridae</taxon>
        <taxon>Cyclopterus</taxon>
    </lineage>
</organism>
<reference evidence="15" key="1">
    <citation type="submission" date="2025-08" db="UniProtKB">
        <authorList>
            <consortium name="Ensembl"/>
        </authorList>
    </citation>
    <scope>IDENTIFICATION</scope>
</reference>
<evidence type="ECO:0000259" key="13">
    <source>
        <dbReference type="PROSITE" id="PS50056"/>
    </source>
</evidence>
<dbReference type="PROSITE" id="PS50054">
    <property type="entry name" value="TYR_PHOSPHATASE_DUAL"/>
    <property type="match status" value="1"/>
</dbReference>
<dbReference type="Gene3D" id="3.40.250.10">
    <property type="entry name" value="Rhodanese-like domain"/>
    <property type="match status" value="1"/>
</dbReference>
<dbReference type="GO" id="GO:0017017">
    <property type="term" value="F:MAP kinase tyrosine/serine/threonine phosphatase activity"/>
    <property type="evidence" value="ECO:0007669"/>
    <property type="project" value="InterPro"/>
</dbReference>
<evidence type="ECO:0000313" key="15">
    <source>
        <dbReference type="Ensembl" id="ENSCLMP00005001370.1"/>
    </source>
</evidence>
<feature type="domain" description="Rhodanese" evidence="14">
    <location>
        <begin position="18"/>
        <end position="136"/>
    </location>
</feature>
<comment type="subcellular location">
    <subcellularLocation>
        <location evidence="1">Nucleus</location>
    </subcellularLocation>
</comment>
<dbReference type="FunFam" id="3.90.190.10:FF:000057">
    <property type="entry name" value="Dual specificity phosphatase 5"/>
    <property type="match status" value="1"/>
</dbReference>
<evidence type="ECO:0000256" key="7">
    <source>
        <dbReference type="ARBA" id="ARBA00048336"/>
    </source>
</evidence>
<dbReference type="Gene3D" id="3.90.190.10">
    <property type="entry name" value="Protein tyrosine phosphatase superfamily"/>
    <property type="match status" value="1"/>
</dbReference>
<dbReference type="GO" id="GO:0005634">
    <property type="term" value="C:nucleus"/>
    <property type="evidence" value="ECO:0007669"/>
    <property type="project" value="UniProtKB-SubCell"/>
</dbReference>